<evidence type="ECO:0000313" key="15">
    <source>
        <dbReference type="Proteomes" id="UP001652660"/>
    </source>
</evidence>
<evidence type="ECO:0000256" key="3">
    <source>
        <dbReference type="ARBA" id="ARBA00006245"/>
    </source>
</evidence>
<dbReference type="AlphaFoldDB" id="A0A6P6SDS8"/>
<evidence type="ECO:0000256" key="6">
    <source>
        <dbReference type="ARBA" id="ARBA00022618"/>
    </source>
</evidence>
<evidence type="ECO:0000313" key="16">
    <source>
        <dbReference type="RefSeq" id="XP_027064343.1"/>
    </source>
</evidence>
<dbReference type="GO" id="GO:1990423">
    <property type="term" value="C:RZZ complex"/>
    <property type="evidence" value="ECO:0007669"/>
    <property type="project" value="TreeGrafter"/>
</dbReference>
<evidence type="ECO:0000256" key="10">
    <source>
        <dbReference type="ARBA" id="ARBA00023328"/>
    </source>
</evidence>
<evidence type="ECO:0000256" key="8">
    <source>
        <dbReference type="ARBA" id="ARBA00022838"/>
    </source>
</evidence>
<keyword evidence="10" id="KW-0137">Centromere</keyword>
<accession>A0A6P6SDS8</accession>
<evidence type="ECO:0000256" key="5">
    <source>
        <dbReference type="ARBA" id="ARBA00022490"/>
    </source>
</evidence>
<evidence type="ECO:0000256" key="1">
    <source>
        <dbReference type="ARBA" id="ARBA00004496"/>
    </source>
</evidence>
<feature type="domain" description="ZW10 C-terminal helical" evidence="14">
    <location>
        <begin position="605"/>
        <end position="760"/>
    </location>
</feature>
<reference evidence="15" key="1">
    <citation type="journal article" date="2025" name="Foods">
        <title>Unveiling the Microbial Signatures of Arabica Coffee Cherries: Insights into Ripeness Specific Diversity, Functional Traits, and Implications for Quality and Safety.</title>
        <authorList>
            <consortium name="RefSeq"/>
            <person name="Tenea G.N."/>
            <person name="Cifuentes V."/>
            <person name="Reyes P."/>
            <person name="Cevallos-Vallejos M."/>
        </authorList>
    </citation>
    <scope>NUCLEOTIDE SEQUENCE [LARGE SCALE GENOMIC DNA]</scope>
</reference>
<dbReference type="InterPro" id="IPR046362">
    <property type="entry name" value="Zw10/DSL1_C_sf"/>
</dbReference>
<evidence type="ECO:0000256" key="2">
    <source>
        <dbReference type="ARBA" id="ARBA00004629"/>
    </source>
</evidence>
<dbReference type="GO" id="GO:0005634">
    <property type="term" value="C:nucleus"/>
    <property type="evidence" value="ECO:0007669"/>
    <property type="project" value="InterPro"/>
</dbReference>
<dbReference type="Gene3D" id="1.10.357.150">
    <property type="match status" value="1"/>
</dbReference>
<evidence type="ECO:0000256" key="9">
    <source>
        <dbReference type="ARBA" id="ARBA00023306"/>
    </source>
</evidence>
<evidence type="ECO:0000259" key="11">
    <source>
        <dbReference type="Pfam" id="PF06248"/>
    </source>
</evidence>
<reference evidence="16" key="2">
    <citation type="submission" date="2025-08" db="UniProtKB">
        <authorList>
            <consortium name="RefSeq"/>
        </authorList>
    </citation>
    <scope>IDENTIFICATION</scope>
    <source>
        <tissue evidence="16">Leaves</tissue>
    </source>
</reference>
<protein>
    <submittedName>
        <fullName evidence="16">Centromere/kinetochore protein zw10 homolog isoform X2</fullName>
    </submittedName>
</protein>
<evidence type="ECO:0000259" key="14">
    <source>
        <dbReference type="Pfam" id="PF22766"/>
    </source>
</evidence>
<dbReference type="GeneID" id="113690574"/>
<gene>
    <name evidence="16" type="primary">LOC113690574</name>
</gene>
<keyword evidence="4" id="KW-0158">Chromosome</keyword>
<dbReference type="InterPro" id="IPR009361">
    <property type="entry name" value="Zw10_N"/>
</dbReference>
<dbReference type="PANTHER" id="PTHR12205">
    <property type="entry name" value="CENTROMERE/KINETOCHORE PROTEIN ZW10"/>
    <property type="match status" value="1"/>
</dbReference>
<dbReference type="GO" id="GO:0006888">
    <property type="term" value="P:endoplasmic reticulum to Golgi vesicle-mediated transport"/>
    <property type="evidence" value="ECO:0007669"/>
    <property type="project" value="TreeGrafter"/>
</dbReference>
<keyword evidence="15" id="KW-1185">Reference proteome</keyword>
<dbReference type="PANTHER" id="PTHR12205:SF0">
    <property type="entry name" value="CENTROMERE_KINETOCHORE PROTEIN ZW10 HOMOLOG"/>
    <property type="match status" value="1"/>
</dbReference>
<evidence type="ECO:0000259" key="12">
    <source>
        <dbReference type="Pfam" id="PF20665"/>
    </source>
</evidence>
<dbReference type="Pfam" id="PF22766">
    <property type="entry name" value="ZW10_C2"/>
    <property type="match status" value="1"/>
</dbReference>
<dbReference type="Pfam" id="PF20665">
    <property type="entry name" value="Zw10_middle"/>
    <property type="match status" value="1"/>
</dbReference>
<proteinExistence type="inferred from homology"/>
<organism evidence="15 16">
    <name type="scientific">Coffea arabica</name>
    <name type="common">Arabian coffee</name>
    <dbReference type="NCBI Taxonomy" id="13443"/>
    <lineage>
        <taxon>Eukaryota</taxon>
        <taxon>Viridiplantae</taxon>
        <taxon>Streptophyta</taxon>
        <taxon>Embryophyta</taxon>
        <taxon>Tracheophyta</taxon>
        <taxon>Spermatophyta</taxon>
        <taxon>Magnoliopsida</taxon>
        <taxon>eudicotyledons</taxon>
        <taxon>Gunneridae</taxon>
        <taxon>Pentapetalae</taxon>
        <taxon>asterids</taxon>
        <taxon>lamiids</taxon>
        <taxon>Gentianales</taxon>
        <taxon>Rubiaceae</taxon>
        <taxon>Ixoroideae</taxon>
        <taxon>Gardenieae complex</taxon>
        <taxon>Bertiereae - Coffeeae clade</taxon>
        <taxon>Coffeeae</taxon>
        <taxon>Coffea</taxon>
    </lineage>
</organism>
<feature type="domain" description="Centromere/kinetochore protein zw10 middle" evidence="12">
    <location>
        <begin position="180"/>
        <end position="416"/>
    </location>
</feature>
<dbReference type="RefSeq" id="XP_027064343.1">
    <property type="nucleotide sequence ID" value="XM_027208542.2"/>
</dbReference>
<keyword evidence="7" id="KW-0498">Mitosis</keyword>
<dbReference type="InterPro" id="IPR055148">
    <property type="entry name" value="ZW10_C_2"/>
</dbReference>
<name>A0A6P6SDS8_COFAR</name>
<dbReference type="Pfam" id="PF20666">
    <property type="entry name" value="ZW10_C"/>
    <property type="match status" value="1"/>
</dbReference>
<evidence type="ECO:0000256" key="4">
    <source>
        <dbReference type="ARBA" id="ARBA00022454"/>
    </source>
</evidence>
<dbReference type="InterPro" id="IPR048344">
    <property type="entry name" value="Zw10_middle"/>
</dbReference>
<sequence length="768" mass="87499">MDVLFNSIDIRDLLSTPDLDDPSTPLSTPDLHLLIDRLQVRSLHIKSKVHDYLRSHQLDFSSLFSQCSDVVTRTEQLSSELFNILNLISDHPVDTKIKSVIEEMVAKRKEVREKREVLELLGLILELCEKLRLVKEDIRIGRVEEAAVALRELKTALHVHNDEAAAAQDEESQLLAYGLLRKEWADCFDKLHEALMRFVESAVRFDQDSSSFRVKYWLGMDGAEKIELHTVLKAMDVVGILDYGLARVADLMIKHIIARAVSCRSSVSVVEEISEDQGPTSEAVLTIVSCTNDMSNSLDGETVYSALVQIVMFINKSFCFQNGLWMRRFGRLTWPRMSDMIISKFLAKFVPDDASKLDNFQKIVKLSSEFETDLKELMFISTSDNKDERLTEFANNVEVHFASRKKVEILAKARYMLLQAAFTIPQDHTRISSEPENEEIAENFSNRVVTLLFTSERCVVSEAALNLMELVHKTLKDVCLSSPRVGLEFYYAARDACLLYEAVVPVKLEKQLATINQAAVLMHNDCLYLAQEILGLAFEYRPDFPNPIKEMAVFADLAPRFQLIAEEILQRQIQVVIFNLEQAIDGAGGFQNTHLTKQYESAKFSIDQVAFILEKVHIIWEPLLMPSIYKRSMCMVLEVVFSRITKDILLLDDMAAEETLQLQRLVHLLFENLSSILASLLDIKQTRSSEQSQVVSVNDLIPSLQKLHKLEDLLDMPLKSITAAWESGELVSCGFTMTEVEDFIRAIFTDSPLRKECLFRMESSGFWK</sequence>
<feature type="domain" description="Centromere/kinetochore protein zw10 N-terminal" evidence="11">
    <location>
        <begin position="38"/>
        <end position="131"/>
    </location>
</feature>
<feature type="domain" description="Centromere/kinetochore protein zw10 C-terminal" evidence="13">
    <location>
        <begin position="453"/>
        <end position="580"/>
    </location>
</feature>
<dbReference type="GO" id="GO:0007094">
    <property type="term" value="P:mitotic spindle assembly checkpoint signaling"/>
    <property type="evidence" value="ECO:0007669"/>
    <property type="project" value="TreeGrafter"/>
</dbReference>
<dbReference type="Proteomes" id="UP001652660">
    <property type="component" value="Chromosome 5c"/>
</dbReference>
<keyword evidence="8" id="KW-0995">Kinetochore</keyword>
<dbReference type="GO" id="GO:0005737">
    <property type="term" value="C:cytoplasm"/>
    <property type="evidence" value="ECO:0007669"/>
    <property type="project" value="UniProtKB-SubCell"/>
</dbReference>
<evidence type="ECO:0000259" key="13">
    <source>
        <dbReference type="Pfam" id="PF20666"/>
    </source>
</evidence>
<comment type="subcellular location">
    <subcellularLocation>
        <location evidence="2">Chromosome</location>
        <location evidence="2">Centromere</location>
        <location evidence="2">Kinetochore</location>
    </subcellularLocation>
    <subcellularLocation>
        <location evidence="1">Cytoplasm</location>
    </subcellularLocation>
</comment>
<evidence type="ECO:0000256" key="7">
    <source>
        <dbReference type="ARBA" id="ARBA00022776"/>
    </source>
</evidence>
<keyword evidence="5" id="KW-0963">Cytoplasm</keyword>
<dbReference type="Pfam" id="PF06248">
    <property type="entry name" value="Zw10_N"/>
    <property type="match status" value="1"/>
</dbReference>
<keyword evidence="9" id="KW-0131">Cell cycle</keyword>
<keyword evidence="6" id="KW-0132">Cell division</keyword>
<dbReference type="GO" id="GO:0051301">
    <property type="term" value="P:cell division"/>
    <property type="evidence" value="ECO:0007669"/>
    <property type="project" value="UniProtKB-KW"/>
</dbReference>
<dbReference type="InterPro" id="IPR048343">
    <property type="entry name" value="ZW10_C"/>
</dbReference>
<comment type="similarity">
    <text evidence="3">Belongs to the ZW10 family.</text>
</comment>